<evidence type="ECO:0000313" key="3">
    <source>
        <dbReference type="Proteomes" id="UP001227230"/>
    </source>
</evidence>
<reference evidence="2 3" key="1">
    <citation type="journal article" date="2023" name="Hortic Res">
        <title>The complete reference genome for grapevine (Vitis vinifera L.) genetics and breeding.</title>
        <authorList>
            <person name="Shi X."/>
            <person name="Cao S."/>
            <person name="Wang X."/>
            <person name="Huang S."/>
            <person name="Wang Y."/>
            <person name="Liu Z."/>
            <person name="Liu W."/>
            <person name="Leng X."/>
            <person name="Peng Y."/>
            <person name="Wang N."/>
            <person name="Wang Y."/>
            <person name="Ma Z."/>
            <person name="Xu X."/>
            <person name="Zhang F."/>
            <person name="Xue H."/>
            <person name="Zhong H."/>
            <person name="Wang Y."/>
            <person name="Zhang K."/>
            <person name="Velt A."/>
            <person name="Avia K."/>
            <person name="Holtgrawe D."/>
            <person name="Grimplet J."/>
            <person name="Matus J.T."/>
            <person name="Ware D."/>
            <person name="Wu X."/>
            <person name="Wang H."/>
            <person name="Liu C."/>
            <person name="Fang Y."/>
            <person name="Rustenholz C."/>
            <person name="Cheng Z."/>
            <person name="Xiao H."/>
            <person name="Zhou Y."/>
        </authorList>
    </citation>
    <scope>NUCLEOTIDE SEQUENCE [LARGE SCALE GENOMIC DNA]</scope>
    <source>
        <strain evidence="3">cv. Pinot noir / PN40024</strain>
        <tissue evidence="2">Leaf</tissue>
    </source>
</reference>
<gene>
    <name evidence="2" type="ORF">VitviT2T_029464</name>
</gene>
<sequence>MNLFYSKGKNLHRYLNFNSNMDLIHTLCFEKYLPFEKRKKRSLCIKKCVRT</sequence>
<dbReference type="Proteomes" id="UP001227230">
    <property type="component" value="Chromosome 19"/>
</dbReference>
<evidence type="ECO:0000313" key="2">
    <source>
        <dbReference type="EMBL" id="WKA12025.1"/>
    </source>
</evidence>
<accession>A0ABY9DWE3</accession>
<protein>
    <recommendedName>
        <fullName evidence="1">Ycf2 N-terminal domain-containing protein</fullName>
    </recommendedName>
</protein>
<organism evidence="2 3">
    <name type="scientific">Vitis vinifera</name>
    <name type="common">Grape</name>
    <dbReference type="NCBI Taxonomy" id="29760"/>
    <lineage>
        <taxon>Eukaryota</taxon>
        <taxon>Viridiplantae</taxon>
        <taxon>Streptophyta</taxon>
        <taxon>Embryophyta</taxon>
        <taxon>Tracheophyta</taxon>
        <taxon>Spermatophyta</taxon>
        <taxon>Magnoliopsida</taxon>
        <taxon>eudicotyledons</taxon>
        <taxon>Gunneridae</taxon>
        <taxon>Pentapetalae</taxon>
        <taxon>rosids</taxon>
        <taxon>Vitales</taxon>
        <taxon>Vitaceae</taxon>
        <taxon>Viteae</taxon>
        <taxon>Vitis</taxon>
    </lineage>
</organism>
<dbReference type="Pfam" id="PF05695">
    <property type="entry name" value="Ycf2"/>
    <property type="match status" value="1"/>
</dbReference>
<evidence type="ECO:0000259" key="1">
    <source>
        <dbReference type="Pfam" id="PF05695"/>
    </source>
</evidence>
<dbReference type="EMBL" id="CP126666">
    <property type="protein sequence ID" value="WKA12025.1"/>
    <property type="molecule type" value="Genomic_DNA"/>
</dbReference>
<keyword evidence="3" id="KW-1185">Reference proteome</keyword>
<proteinExistence type="predicted"/>
<dbReference type="InterPro" id="IPR056777">
    <property type="entry name" value="Ycf2_N"/>
</dbReference>
<name>A0ABY9DWE3_VITVI</name>
<feature type="domain" description="Ycf2 N-terminal" evidence="1">
    <location>
        <begin position="1"/>
        <end position="50"/>
    </location>
</feature>